<reference evidence="1 2" key="1">
    <citation type="journal article" date="2024" name="BMC Biol.">
        <title>Comparative genomics of Ascetosporea gives new insight into the evolutionary basis for animal parasitism in Rhizaria.</title>
        <authorList>
            <person name="Hiltunen Thoren M."/>
            <person name="Onut-Brannstrom I."/>
            <person name="Alfjorden A."/>
            <person name="Peckova H."/>
            <person name="Swords F."/>
            <person name="Hooper C."/>
            <person name="Holzer A.S."/>
            <person name="Bass D."/>
            <person name="Burki F."/>
        </authorList>
    </citation>
    <scope>NUCLEOTIDE SEQUENCE [LARGE SCALE GENOMIC DNA]</scope>
    <source>
        <strain evidence="1">20-A016</strain>
    </source>
</reference>
<sequence>MVVNAFRFGKLSQKIKFSFSKKFSAAAVNSSLMSSFKKIGLRTVSNISEISPSSILLLGRSECARLGLLRILETVPTAGETNIFEGMEDEDEGFTFFLNLSKFAIFYKIVCSSLVQNPKISVLCSSID</sequence>
<keyword evidence="2" id="KW-1185">Reference proteome</keyword>
<proteinExistence type="predicted"/>
<comment type="caution">
    <text evidence="1">The sequence shown here is derived from an EMBL/GenBank/DDBJ whole genome shotgun (WGS) entry which is preliminary data.</text>
</comment>
<accession>A0ABV2AKF4</accession>
<protein>
    <submittedName>
        <fullName evidence="1">Uncharacterized protein</fullName>
    </submittedName>
</protein>
<evidence type="ECO:0000313" key="2">
    <source>
        <dbReference type="Proteomes" id="UP001439008"/>
    </source>
</evidence>
<organism evidence="1 2">
    <name type="scientific">Bonamia ostreae</name>
    <dbReference type="NCBI Taxonomy" id="126728"/>
    <lineage>
        <taxon>Eukaryota</taxon>
        <taxon>Sar</taxon>
        <taxon>Rhizaria</taxon>
        <taxon>Endomyxa</taxon>
        <taxon>Ascetosporea</taxon>
        <taxon>Haplosporida</taxon>
        <taxon>Bonamia</taxon>
    </lineage>
</organism>
<evidence type="ECO:0000313" key="1">
    <source>
        <dbReference type="EMBL" id="MES1920140.1"/>
    </source>
</evidence>
<name>A0ABV2AKF4_9EUKA</name>
<dbReference type="EMBL" id="JBDODL010000528">
    <property type="protein sequence ID" value="MES1920140.1"/>
    <property type="molecule type" value="Genomic_DNA"/>
</dbReference>
<gene>
    <name evidence="1" type="ORF">MHBO_001854</name>
</gene>
<dbReference type="Proteomes" id="UP001439008">
    <property type="component" value="Unassembled WGS sequence"/>
</dbReference>